<dbReference type="EMBL" id="JAGMUU010000025">
    <property type="protein sequence ID" value="KAH7123415.1"/>
    <property type="molecule type" value="Genomic_DNA"/>
</dbReference>
<proteinExistence type="predicted"/>
<keyword evidence="3" id="KW-1185">Reference proteome</keyword>
<dbReference type="Proteomes" id="UP000717696">
    <property type="component" value="Unassembled WGS sequence"/>
</dbReference>
<reference evidence="2" key="1">
    <citation type="journal article" date="2021" name="Nat. Commun.">
        <title>Genetic determinants of endophytism in the Arabidopsis root mycobiome.</title>
        <authorList>
            <person name="Mesny F."/>
            <person name="Miyauchi S."/>
            <person name="Thiergart T."/>
            <person name="Pickel B."/>
            <person name="Atanasova L."/>
            <person name="Karlsson M."/>
            <person name="Huettel B."/>
            <person name="Barry K.W."/>
            <person name="Haridas S."/>
            <person name="Chen C."/>
            <person name="Bauer D."/>
            <person name="Andreopoulos W."/>
            <person name="Pangilinan J."/>
            <person name="LaButti K."/>
            <person name="Riley R."/>
            <person name="Lipzen A."/>
            <person name="Clum A."/>
            <person name="Drula E."/>
            <person name="Henrissat B."/>
            <person name="Kohler A."/>
            <person name="Grigoriev I.V."/>
            <person name="Martin F.M."/>
            <person name="Hacquard S."/>
        </authorList>
    </citation>
    <scope>NUCLEOTIDE SEQUENCE</scope>
    <source>
        <strain evidence="2">MPI-CAGE-AT-0021</strain>
    </source>
</reference>
<dbReference type="AlphaFoldDB" id="A0A9P9DPQ3"/>
<feature type="compositionally biased region" description="Polar residues" evidence="1">
    <location>
        <begin position="459"/>
        <end position="478"/>
    </location>
</feature>
<name>A0A9P9DPQ3_9HYPO</name>
<gene>
    <name evidence="2" type="ORF">B0J13DRAFT_531531</name>
</gene>
<evidence type="ECO:0000256" key="1">
    <source>
        <dbReference type="SAM" id="MobiDB-lite"/>
    </source>
</evidence>
<protein>
    <recommendedName>
        <fullName evidence="4">Transcription factor domain-containing protein</fullName>
    </recommendedName>
</protein>
<comment type="caution">
    <text evidence="2">The sequence shown here is derived from an EMBL/GenBank/DDBJ whole genome shotgun (WGS) entry which is preliminary data.</text>
</comment>
<evidence type="ECO:0000313" key="2">
    <source>
        <dbReference type="EMBL" id="KAH7123415.1"/>
    </source>
</evidence>
<evidence type="ECO:0000313" key="3">
    <source>
        <dbReference type="Proteomes" id="UP000717696"/>
    </source>
</evidence>
<feature type="region of interest" description="Disordered" evidence="1">
    <location>
        <begin position="449"/>
        <end position="487"/>
    </location>
</feature>
<dbReference type="OrthoDB" id="5106737at2759"/>
<accession>A0A9P9DPQ3</accession>
<dbReference type="CDD" id="cd12148">
    <property type="entry name" value="fungal_TF_MHR"/>
    <property type="match status" value="1"/>
</dbReference>
<evidence type="ECO:0008006" key="4">
    <source>
        <dbReference type="Google" id="ProtNLM"/>
    </source>
</evidence>
<organism evidence="2 3">
    <name type="scientific">Dactylonectria estremocensis</name>
    <dbReference type="NCBI Taxonomy" id="1079267"/>
    <lineage>
        <taxon>Eukaryota</taxon>
        <taxon>Fungi</taxon>
        <taxon>Dikarya</taxon>
        <taxon>Ascomycota</taxon>
        <taxon>Pezizomycotina</taxon>
        <taxon>Sordariomycetes</taxon>
        <taxon>Hypocreomycetidae</taxon>
        <taxon>Hypocreales</taxon>
        <taxon>Nectriaceae</taxon>
        <taxon>Dactylonectria</taxon>
    </lineage>
</organism>
<sequence length="487" mass="54618">MNDHFTNSLAYPQPDDLQSHADSFKKGILPLFPIILPSDIQSLLNNYRTLEQSMPKDDYFTVRLILALGKTIASPYPSTESRNHITSPWFAQCIMRIRVHVLICFLWRYHGRSDPGYPKICQIIEQVFGHMEKWGTDQMNMDLSLVALSFLYLMYESPISSPLRGIPPWFRKVRLPDSTFLYNHFGNSFAETTLNYIIHLGQLICCDPRSLGGLHSDFKDDVHSNVKGVDGRIENRMASQIAISAWIVSRRTSQGLGILKATETWSTHAVSSTLIDRNRNIQQELRSAIILTKSKVPSWQLLAERTLQFCPETSPQLAENQVMLNVLRALYQRAVSPVNPEGGNSELRVQLGHDLGLGHNFALAVDSQPVYKFASPVNLQQDHDPGHNSTLPVDPQLGYGPVFNLTPSVNFHQDDNLGHNSASPISAQLGHGQSWECMGLAISPTGQWQAQEQADPEQASETILNSERTTVDSESVSYQPVDPLYGR</sequence>